<sequence>MSQNDLCGNKYPMFTALNFLVAGPSRAILFFGFVVAMNILYGRAVNESCYLLAVYPRSTIGLTAITPFSKCFVYQIRAGCFVNEQSKNSSKSQTEKWKESLIPLK</sequence>
<proteinExistence type="predicted"/>
<name>A0A6N2L1A5_SALVM</name>
<feature type="region of interest" description="Disordered" evidence="1">
    <location>
        <begin position="85"/>
        <end position="105"/>
    </location>
</feature>
<keyword evidence="2" id="KW-0812">Transmembrane</keyword>
<dbReference type="AlphaFoldDB" id="A0A6N2L1A5"/>
<evidence type="ECO:0000256" key="1">
    <source>
        <dbReference type="SAM" id="MobiDB-lite"/>
    </source>
</evidence>
<keyword evidence="2" id="KW-0472">Membrane</keyword>
<keyword evidence="2" id="KW-1133">Transmembrane helix</keyword>
<accession>A0A6N2L1A5</accession>
<reference evidence="3" key="1">
    <citation type="submission" date="2019-03" db="EMBL/GenBank/DDBJ databases">
        <authorList>
            <person name="Mank J."/>
            <person name="Almeida P."/>
        </authorList>
    </citation>
    <scope>NUCLEOTIDE SEQUENCE</scope>
    <source>
        <strain evidence="3">78183</strain>
    </source>
</reference>
<dbReference type="EMBL" id="CAADRP010001013">
    <property type="protein sequence ID" value="VFU34555.1"/>
    <property type="molecule type" value="Genomic_DNA"/>
</dbReference>
<evidence type="ECO:0000313" key="3">
    <source>
        <dbReference type="EMBL" id="VFU34555.1"/>
    </source>
</evidence>
<protein>
    <submittedName>
        <fullName evidence="3">Uncharacterized protein</fullName>
    </submittedName>
</protein>
<feature type="transmembrane region" description="Helical" evidence="2">
    <location>
        <begin position="20"/>
        <end position="41"/>
    </location>
</feature>
<gene>
    <name evidence="3" type="ORF">SVIM_LOCUS166025</name>
</gene>
<evidence type="ECO:0000256" key="2">
    <source>
        <dbReference type="SAM" id="Phobius"/>
    </source>
</evidence>
<organism evidence="3">
    <name type="scientific">Salix viminalis</name>
    <name type="common">Common osier</name>
    <name type="synonym">Basket willow</name>
    <dbReference type="NCBI Taxonomy" id="40686"/>
    <lineage>
        <taxon>Eukaryota</taxon>
        <taxon>Viridiplantae</taxon>
        <taxon>Streptophyta</taxon>
        <taxon>Embryophyta</taxon>
        <taxon>Tracheophyta</taxon>
        <taxon>Spermatophyta</taxon>
        <taxon>Magnoliopsida</taxon>
        <taxon>eudicotyledons</taxon>
        <taxon>Gunneridae</taxon>
        <taxon>Pentapetalae</taxon>
        <taxon>rosids</taxon>
        <taxon>fabids</taxon>
        <taxon>Malpighiales</taxon>
        <taxon>Salicaceae</taxon>
        <taxon>Saliceae</taxon>
        <taxon>Salix</taxon>
    </lineage>
</organism>